<evidence type="ECO:0000313" key="2">
    <source>
        <dbReference type="EMBL" id="CUF93550.1"/>
    </source>
</evidence>
<dbReference type="Proteomes" id="UP000051952">
    <property type="component" value="Unassembled WGS sequence"/>
</dbReference>
<accession>A0A0S4IUM7</accession>
<keyword evidence="3" id="KW-1185">Reference proteome</keyword>
<gene>
    <name evidence="2" type="ORF">BSAL_67495</name>
</gene>
<feature type="non-terminal residue" evidence="2">
    <location>
        <position position="223"/>
    </location>
</feature>
<proteinExistence type="predicted"/>
<evidence type="ECO:0000256" key="1">
    <source>
        <dbReference type="SAM" id="MobiDB-lite"/>
    </source>
</evidence>
<dbReference type="VEuPathDB" id="TriTrypDB:BSAL_67495"/>
<protein>
    <submittedName>
        <fullName evidence="2">Uncharacterized protein</fullName>
    </submittedName>
</protein>
<reference evidence="3" key="1">
    <citation type="submission" date="2015-09" db="EMBL/GenBank/DDBJ databases">
        <authorList>
            <consortium name="Pathogen Informatics"/>
        </authorList>
    </citation>
    <scope>NUCLEOTIDE SEQUENCE [LARGE SCALE GENOMIC DNA]</scope>
    <source>
        <strain evidence="3">Lake Konstanz</strain>
    </source>
</reference>
<evidence type="ECO:0000313" key="3">
    <source>
        <dbReference type="Proteomes" id="UP000051952"/>
    </source>
</evidence>
<organism evidence="2 3">
    <name type="scientific">Bodo saltans</name>
    <name type="common">Flagellated protozoan</name>
    <dbReference type="NCBI Taxonomy" id="75058"/>
    <lineage>
        <taxon>Eukaryota</taxon>
        <taxon>Discoba</taxon>
        <taxon>Euglenozoa</taxon>
        <taxon>Kinetoplastea</taxon>
        <taxon>Metakinetoplastina</taxon>
        <taxon>Eubodonida</taxon>
        <taxon>Bodonidae</taxon>
        <taxon>Bodo</taxon>
    </lineage>
</organism>
<sequence length="223" mass="24597">MSASARRTLFVEDQNSTTKTPLTPTPPARYVPAALTGSVLVAATGGAVSTPRTAAGTTSPNTNRSSRQAYFEAKLETPIDLRANHYHTSQQATLNAELRAKVEQVTNEWERSVQTMRQQIEKLPEKSSTMNYMGYNGMTSYDEGYGCTEELPMSEERLVSEFHLACTVDMLQQLQDQPNINVTSIGSSFDSLLNASRLLPNLEGFISYGCTEELPMSEERLVS</sequence>
<feature type="region of interest" description="Disordered" evidence="1">
    <location>
        <begin position="1"/>
        <end position="26"/>
    </location>
</feature>
<name>A0A0S4IUM7_BODSA</name>
<dbReference type="EMBL" id="CYKH01000452">
    <property type="protein sequence ID" value="CUF93550.1"/>
    <property type="molecule type" value="Genomic_DNA"/>
</dbReference>
<dbReference type="AlphaFoldDB" id="A0A0S4IUM7"/>
<dbReference type="OrthoDB" id="272902at2759"/>